<dbReference type="Gene3D" id="1.20.140.150">
    <property type="match status" value="1"/>
</dbReference>
<organism evidence="4">
    <name type="scientific">Onchocerca ochengi</name>
    <name type="common">Filarial nematode worm</name>
    <dbReference type="NCBI Taxonomy" id="42157"/>
    <lineage>
        <taxon>Eukaryota</taxon>
        <taxon>Metazoa</taxon>
        <taxon>Ecdysozoa</taxon>
        <taxon>Nematoda</taxon>
        <taxon>Chromadorea</taxon>
        <taxon>Rhabditida</taxon>
        <taxon>Spirurina</taxon>
        <taxon>Spiruromorpha</taxon>
        <taxon>Filarioidea</taxon>
        <taxon>Onchocercidae</taxon>
        <taxon>Onchocerca</taxon>
    </lineage>
</organism>
<evidence type="ECO:0000313" key="2">
    <source>
        <dbReference type="EMBL" id="VDM93404.1"/>
    </source>
</evidence>
<name>A0A182ENQ6_ONCOC</name>
<reference evidence="4" key="1">
    <citation type="submission" date="2016-06" db="UniProtKB">
        <authorList>
            <consortium name="WormBaseParasite"/>
        </authorList>
    </citation>
    <scope>IDENTIFICATION</scope>
</reference>
<feature type="transmembrane region" description="Helical" evidence="1">
    <location>
        <begin position="82"/>
        <end position="105"/>
    </location>
</feature>
<evidence type="ECO:0000313" key="4">
    <source>
        <dbReference type="WBParaSite" id="nOo.2.0.1.t09759-RA"/>
    </source>
</evidence>
<evidence type="ECO:0000313" key="3">
    <source>
        <dbReference type="Proteomes" id="UP000271087"/>
    </source>
</evidence>
<keyword evidence="3" id="KW-1185">Reference proteome</keyword>
<evidence type="ECO:0000256" key="1">
    <source>
        <dbReference type="SAM" id="Phobius"/>
    </source>
</evidence>
<dbReference type="PANTHER" id="PTHR37446:SF1">
    <property type="entry name" value="CLAUDIN"/>
    <property type="match status" value="1"/>
</dbReference>
<dbReference type="EMBL" id="UYRW01005000">
    <property type="protein sequence ID" value="VDM93404.1"/>
    <property type="molecule type" value="Genomic_DNA"/>
</dbReference>
<dbReference type="Proteomes" id="UP000271087">
    <property type="component" value="Unassembled WGS sequence"/>
</dbReference>
<feature type="transmembrane region" description="Helical" evidence="1">
    <location>
        <begin position="163"/>
        <end position="185"/>
    </location>
</feature>
<dbReference type="WBParaSite" id="nOo.2.0.1.t09759-RA">
    <property type="protein sequence ID" value="nOo.2.0.1.t09759-RA"/>
    <property type="gene ID" value="nOo.2.0.1.g09759"/>
</dbReference>
<dbReference type="AlphaFoldDB" id="A0A182ENQ6"/>
<feature type="transmembrane region" description="Helical" evidence="1">
    <location>
        <begin position="7"/>
        <end position="27"/>
    </location>
</feature>
<keyword evidence="1" id="KW-1133">Transmembrane helix</keyword>
<gene>
    <name evidence="2" type="ORF">NOO_LOCUS9759</name>
</gene>
<sequence length="193" mass="22001">MIGQFMFASVMFVALIVTITAFVTPGWRSFTVVKGHENEAQKYSMPEAMGLLWCTSPTPENKAKIDYCHVWHNNKPKCDKNVTVIMIIVLALEIGSLMWVSVTFFACCRREFWIFFLPLLAFLVTLTLAIALFIYTDNNKSAFDILNENREGALAAYQINFFYSYYIAWVALFLIIICILIGAFAKKLAQICC</sequence>
<feature type="transmembrane region" description="Helical" evidence="1">
    <location>
        <begin position="112"/>
        <end position="135"/>
    </location>
</feature>
<reference evidence="2 3" key="2">
    <citation type="submission" date="2018-08" db="EMBL/GenBank/DDBJ databases">
        <authorList>
            <person name="Laetsch R D."/>
            <person name="Stevens L."/>
            <person name="Kumar S."/>
            <person name="Blaxter L. M."/>
        </authorList>
    </citation>
    <scope>NUCLEOTIDE SEQUENCE [LARGE SCALE GENOMIC DNA]</scope>
</reference>
<keyword evidence="1" id="KW-0472">Membrane</keyword>
<dbReference type="PANTHER" id="PTHR37446">
    <property type="entry name" value="CLAUDIN-LIKE IN CAENORHABDITIS"/>
    <property type="match status" value="1"/>
</dbReference>
<accession>A0A182ENQ6</accession>
<keyword evidence="1" id="KW-0812">Transmembrane</keyword>
<proteinExistence type="predicted"/>
<dbReference type="OrthoDB" id="5823731at2759"/>
<protein>
    <submittedName>
        <fullName evidence="4">Clc-like protein</fullName>
    </submittedName>
</protein>